<dbReference type="SUPFAM" id="SSF51679">
    <property type="entry name" value="Bacterial luciferase-like"/>
    <property type="match status" value="1"/>
</dbReference>
<reference evidence="7" key="1">
    <citation type="submission" date="2018-12" db="EMBL/GenBank/DDBJ databases">
        <title>Tengunoibacter tsumagoiensis gen. nov., sp. nov., Dictyobacter kobayashii sp. nov., D. alpinus sp. nov., and D. joshuensis sp. nov. and description of Dictyobacteraceae fam. nov. within the order Ktedonobacterales isolated from Tengu-no-mugimeshi.</title>
        <authorList>
            <person name="Wang C.M."/>
            <person name="Zheng Y."/>
            <person name="Sakai Y."/>
            <person name="Toyoda A."/>
            <person name="Minakuchi Y."/>
            <person name="Abe K."/>
            <person name="Yokota A."/>
            <person name="Yabe S."/>
        </authorList>
    </citation>
    <scope>NUCLEOTIDE SEQUENCE [LARGE SCALE GENOMIC DNA]</scope>
    <source>
        <strain evidence="7">Uno16</strain>
    </source>
</reference>
<evidence type="ECO:0000256" key="1">
    <source>
        <dbReference type="ARBA" id="ARBA00022630"/>
    </source>
</evidence>
<dbReference type="InterPro" id="IPR011251">
    <property type="entry name" value="Luciferase-like_dom"/>
</dbReference>
<dbReference type="RefSeq" id="WP_126630229.1">
    <property type="nucleotide sequence ID" value="NZ_BIFT01000002.1"/>
</dbReference>
<dbReference type="GO" id="GO:0008726">
    <property type="term" value="F:alkanesulfonate monooxygenase activity"/>
    <property type="evidence" value="ECO:0007669"/>
    <property type="project" value="TreeGrafter"/>
</dbReference>
<evidence type="ECO:0000256" key="2">
    <source>
        <dbReference type="ARBA" id="ARBA00022643"/>
    </source>
</evidence>
<dbReference type="EMBL" id="BIFT01000002">
    <property type="protein sequence ID" value="GCE30067.1"/>
    <property type="molecule type" value="Genomic_DNA"/>
</dbReference>
<dbReference type="AlphaFoldDB" id="A0A402BFM4"/>
<organism evidence="6 7">
    <name type="scientific">Dictyobacter alpinus</name>
    <dbReference type="NCBI Taxonomy" id="2014873"/>
    <lineage>
        <taxon>Bacteria</taxon>
        <taxon>Bacillati</taxon>
        <taxon>Chloroflexota</taxon>
        <taxon>Ktedonobacteria</taxon>
        <taxon>Ktedonobacterales</taxon>
        <taxon>Dictyobacteraceae</taxon>
        <taxon>Dictyobacter</taxon>
    </lineage>
</organism>
<comment type="caution">
    <text evidence="6">The sequence shown here is derived from an EMBL/GenBank/DDBJ whole genome shotgun (WGS) entry which is preliminary data.</text>
</comment>
<dbReference type="OrthoDB" id="3206024at2"/>
<protein>
    <submittedName>
        <fullName evidence="6">LLM class F420-dependent oxidoreductase</fullName>
    </submittedName>
</protein>
<keyword evidence="2" id="KW-0288">FMN</keyword>
<evidence type="ECO:0000259" key="5">
    <source>
        <dbReference type="Pfam" id="PF00296"/>
    </source>
</evidence>
<dbReference type="Proteomes" id="UP000287171">
    <property type="component" value="Unassembled WGS sequence"/>
</dbReference>
<evidence type="ECO:0000313" key="6">
    <source>
        <dbReference type="EMBL" id="GCE30067.1"/>
    </source>
</evidence>
<evidence type="ECO:0000313" key="7">
    <source>
        <dbReference type="Proteomes" id="UP000287171"/>
    </source>
</evidence>
<dbReference type="PANTHER" id="PTHR42847:SF4">
    <property type="entry name" value="ALKANESULFONATE MONOOXYGENASE-RELATED"/>
    <property type="match status" value="1"/>
</dbReference>
<sequence>MKLGFGLPHGGHSVSPHNIVLIAQEAERLGFDSVWTYEHLLRPTRPIPGVLGGEPMLQSHLYGTCYDPLETLTYVAAKTERVKLGTGIVNALFHPPVVLAKRFATLDQLSGGRAIAGLGQGWMPDEFETTGVPMKRRGAGFEEYVQALRAIWGANPVSFKGRFYTIAESEIGPKPLNPEGIPIILGAFVPAALQRAALIADGVMPGNMPWEISEQAIPGFRSIAQQAGRNAARLQIIIRAVNVPGKELPLTGSFEKITGDIFHMQDLGVDQIIFDPGQLDTPIEQQLHFMQQLSTLIPQLA</sequence>
<dbReference type="InterPro" id="IPR050172">
    <property type="entry name" value="SsuD_RutA_monooxygenase"/>
</dbReference>
<name>A0A402BFM4_9CHLR</name>
<keyword evidence="3" id="KW-0560">Oxidoreductase</keyword>
<dbReference type="GO" id="GO:0046306">
    <property type="term" value="P:alkanesulfonate catabolic process"/>
    <property type="evidence" value="ECO:0007669"/>
    <property type="project" value="TreeGrafter"/>
</dbReference>
<evidence type="ECO:0000256" key="3">
    <source>
        <dbReference type="ARBA" id="ARBA00023002"/>
    </source>
</evidence>
<dbReference type="PANTHER" id="PTHR42847">
    <property type="entry name" value="ALKANESULFONATE MONOOXYGENASE"/>
    <property type="match status" value="1"/>
</dbReference>
<keyword evidence="1" id="KW-0285">Flavoprotein</keyword>
<dbReference type="InterPro" id="IPR019921">
    <property type="entry name" value="Lucif-like_OxRdtase_Rv2161c"/>
</dbReference>
<feature type="domain" description="Luciferase-like" evidence="5">
    <location>
        <begin position="10"/>
        <end position="240"/>
    </location>
</feature>
<dbReference type="Pfam" id="PF00296">
    <property type="entry name" value="Bac_luciferase"/>
    <property type="match status" value="1"/>
</dbReference>
<dbReference type="Gene3D" id="3.20.20.30">
    <property type="entry name" value="Luciferase-like domain"/>
    <property type="match status" value="1"/>
</dbReference>
<keyword evidence="4" id="KW-0503">Monooxygenase</keyword>
<gene>
    <name evidence="6" type="ORF">KDA_55510</name>
</gene>
<proteinExistence type="predicted"/>
<keyword evidence="7" id="KW-1185">Reference proteome</keyword>
<dbReference type="NCBIfam" id="TIGR03619">
    <property type="entry name" value="F420_Rv2161c"/>
    <property type="match status" value="1"/>
</dbReference>
<dbReference type="InterPro" id="IPR036661">
    <property type="entry name" value="Luciferase-like_sf"/>
</dbReference>
<accession>A0A402BFM4</accession>
<evidence type="ECO:0000256" key="4">
    <source>
        <dbReference type="ARBA" id="ARBA00023033"/>
    </source>
</evidence>